<reference evidence="8 9" key="1">
    <citation type="submission" date="2018-08" db="EMBL/GenBank/DDBJ databases">
        <title>Comamonas testosteroni strain SWCO2.</title>
        <authorList>
            <person name="Jiang N."/>
            <person name="Zhang X.Z."/>
        </authorList>
    </citation>
    <scope>NUCLEOTIDE SEQUENCE [LARGE SCALE GENOMIC DNA]</scope>
    <source>
        <strain evidence="8 9">SWCO2</strain>
    </source>
</reference>
<dbReference type="GO" id="GO:0005524">
    <property type="term" value="F:ATP binding"/>
    <property type="evidence" value="ECO:0007669"/>
    <property type="project" value="UniProtKB-KW"/>
</dbReference>
<dbReference type="Gene3D" id="2.40.50.140">
    <property type="entry name" value="Nucleic acid-binding proteins"/>
    <property type="match status" value="1"/>
</dbReference>
<dbReference type="Pfam" id="PF00005">
    <property type="entry name" value="ABC_tran"/>
    <property type="match status" value="1"/>
</dbReference>
<keyword evidence="3" id="KW-0547">Nucleotide-binding</keyword>
<dbReference type="InterPro" id="IPR003439">
    <property type="entry name" value="ABC_transporter-like_ATP-bd"/>
</dbReference>
<dbReference type="Gene3D" id="3.40.50.300">
    <property type="entry name" value="P-loop containing nucleotide triphosphate hydrolases"/>
    <property type="match status" value="1"/>
</dbReference>
<dbReference type="InterPro" id="IPR012340">
    <property type="entry name" value="NA-bd_OB-fold"/>
</dbReference>
<dbReference type="InterPro" id="IPR003593">
    <property type="entry name" value="AAA+_ATPase"/>
</dbReference>
<dbReference type="OrthoDB" id="9802264at2"/>
<name>A0A373FQ28_COMTE</name>
<keyword evidence="2" id="KW-1003">Cell membrane</keyword>
<dbReference type="PROSITE" id="PS00211">
    <property type="entry name" value="ABC_TRANSPORTER_1"/>
    <property type="match status" value="1"/>
</dbReference>
<accession>A0A373FQ28</accession>
<keyword evidence="4 8" id="KW-0067">ATP-binding</keyword>
<dbReference type="PANTHER" id="PTHR43875:SF15">
    <property type="entry name" value="TREHALOSE IMPORT ATP-BINDING PROTEIN SUGC"/>
    <property type="match status" value="1"/>
</dbReference>
<dbReference type="FunFam" id="3.40.50.300:FF:000042">
    <property type="entry name" value="Maltose/maltodextrin ABC transporter, ATP-binding protein"/>
    <property type="match status" value="1"/>
</dbReference>
<evidence type="ECO:0000256" key="5">
    <source>
        <dbReference type="ARBA" id="ARBA00022967"/>
    </source>
</evidence>
<dbReference type="Proteomes" id="UP000261948">
    <property type="component" value="Unassembled WGS sequence"/>
</dbReference>
<dbReference type="GO" id="GO:0055052">
    <property type="term" value="C:ATP-binding cassette (ABC) transporter complex, substrate-binding subunit-containing"/>
    <property type="evidence" value="ECO:0007669"/>
    <property type="project" value="TreeGrafter"/>
</dbReference>
<dbReference type="InterPro" id="IPR013611">
    <property type="entry name" value="Transp-assoc_OB_typ2"/>
</dbReference>
<keyword evidence="6" id="KW-0472">Membrane</keyword>
<keyword evidence="9" id="KW-1185">Reference proteome</keyword>
<dbReference type="InterPro" id="IPR017871">
    <property type="entry name" value="ABC_transporter-like_CS"/>
</dbReference>
<evidence type="ECO:0000259" key="7">
    <source>
        <dbReference type="PROSITE" id="PS50893"/>
    </source>
</evidence>
<organism evidence="8 9">
    <name type="scientific">Comamonas testosteroni</name>
    <name type="common">Pseudomonas testosteroni</name>
    <dbReference type="NCBI Taxonomy" id="285"/>
    <lineage>
        <taxon>Bacteria</taxon>
        <taxon>Pseudomonadati</taxon>
        <taxon>Pseudomonadota</taxon>
        <taxon>Betaproteobacteria</taxon>
        <taxon>Burkholderiales</taxon>
        <taxon>Comamonadaceae</taxon>
        <taxon>Comamonas</taxon>
    </lineage>
</organism>
<dbReference type="SUPFAM" id="SSF50331">
    <property type="entry name" value="MOP-like"/>
    <property type="match status" value="1"/>
</dbReference>
<evidence type="ECO:0000256" key="1">
    <source>
        <dbReference type="ARBA" id="ARBA00022448"/>
    </source>
</evidence>
<dbReference type="InterPro" id="IPR047641">
    <property type="entry name" value="ABC_transpr_MalK/UgpC-like"/>
</dbReference>
<proteinExistence type="predicted"/>
<gene>
    <name evidence="8" type="ORF">DZC30_05730</name>
</gene>
<evidence type="ECO:0000256" key="4">
    <source>
        <dbReference type="ARBA" id="ARBA00022840"/>
    </source>
</evidence>
<keyword evidence="5" id="KW-1278">Translocase</keyword>
<feature type="domain" description="ABC transporter" evidence="7">
    <location>
        <begin position="4"/>
        <end position="252"/>
    </location>
</feature>
<dbReference type="SUPFAM" id="SSF52540">
    <property type="entry name" value="P-loop containing nucleoside triphosphate hydrolases"/>
    <property type="match status" value="1"/>
</dbReference>
<dbReference type="EMBL" id="QURR01000004">
    <property type="protein sequence ID" value="RGE46253.1"/>
    <property type="molecule type" value="Genomic_DNA"/>
</dbReference>
<dbReference type="AlphaFoldDB" id="A0A373FQ28"/>
<dbReference type="Gene3D" id="2.40.50.100">
    <property type="match status" value="1"/>
</dbReference>
<evidence type="ECO:0000256" key="3">
    <source>
        <dbReference type="ARBA" id="ARBA00022741"/>
    </source>
</evidence>
<keyword evidence="1" id="KW-0813">Transport</keyword>
<dbReference type="PANTHER" id="PTHR43875">
    <property type="entry name" value="MALTODEXTRIN IMPORT ATP-BINDING PROTEIN MSMX"/>
    <property type="match status" value="1"/>
</dbReference>
<dbReference type="PROSITE" id="PS50893">
    <property type="entry name" value="ABC_TRANSPORTER_2"/>
    <property type="match status" value="1"/>
</dbReference>
<dbReference type="GeneID" id="69561474"/>
<dbReference type="RefSeq" id="WP_019042132.1">
    <property type="nucleotide sequence ID" value="NZ_CP043573.1"/>
</dbReference>
<dbReference type="SMART" id="SM00382">
    <property type="entry name" value="AAA"/>
    <property type="match status" value="1"/>
</dbReference>
<evidence type="ECO:0000313" key="9">
    <source>
        <dbReference type="Proteomes" id="UP000261948"/>
    </source>
</evidence>
<dbReference type="GO" id="GO:0140359">
    <property type="term" value="F:ABC-type transporter activity"/>
    <property type="evidence" value="ECO:0007669"/>
    <property type="project" value="UniProtKB-ARBA"/>
</dbReference>
<dbReference type="GO" id="GO:0016887">
    <property type="term" value="F:ATP hydrolysis activity"/>
    <property type="evidence" value="ECO:0007669"/>
    <property type="project" value="InterPro"/>
</dbReference>
<evidence type="ECO:0000256" key="6">
    <source>
        <dbReference type="ARBA" id="ARBA00023136"/>
    </source>
</evidence>
<protein>
    <submittedName>
        <fullName evidence="8">ABC transporter ATP-binding protein</fullName>
    </submittedName>
</protein>
<dbReference type="InterPro" id="IPR027417">
    <property type="entry name" value="P-loop_NTPase"/>
</dbReference>
<evidence type="ECO:0000313" key="8">
    <source>
        <dbReference type="EMBL" id="RGE46253.1"/>
    </source>
</evidence>
<evidence type="ECO:0000256" key="2">
    <source>
        <dbReference type="ARBA" id="ARBA00022475"/>
    </source>
</evidence>
<dbReference type="InterPro" id="IPR008995">
    <property type="entry name" value="Mo/tungstate-bd_C_term_dom"/>
</dbReference>
<dbReference type="Pfam" id="PF08402">
    <property type="entry name" value="TOBE_2"/>
    <property type="match status" value="1"/>
</dbReference>
<comment type="caution">
    <text evidence="8">The sequence shown here is derived from an EMBL/GenBank/DDBJ whole genome shotgun (WGS) entry which is preliminary data.</text>
</comment>
<sequence>MADIHLRSISKRYGDTTILDQLDLQIHDGEFLTLLGASGCGKSTLLRLLAGLEAPDSGDIQSQGQSMLSQKPAQRDCAMVFQTYALYPHMTAGENISTPLLMRKLSFWQRLPGIKYLNPSVRALRNEIEQEGKQVAQVLGIEHLWQRKPSQLSGGQRQRVALARAMVRKPSLFLFDEPLSNLDANLRQALRAEIRALHRKLGVTFVYVTHDQHEAMSMSDRVAVMKNGKILQLDTPEALFKRPASQEVASFVGSPRINLLPLSAVKLNDGVLPPTSAVVVGIRPHQFMWTTQTGCWSVLAQVQSVEYAGSEKVVVAQGEHHEAMTIQTEATQPVHETQTVTLYIQPSELIFFDAHGRRLEA</sequence>